<organism evidence="1 2">
    <name type="scientific">Trifolium medium</name>
    <dbReference type="NCBI Taxonomy" id="97028"/>
    <lineage>
        <taxon>Eukaryota</taxon>
        <taxon>Viridiplantae</taxon>
        <taxon>Streptophyta</taxon>
        <taxon>Embryophyta</taxon>
        <taxon>Tracheophyta</taxon>
        <taxon>Spermatophyta</taxon>
        <taxon>Magnoliopsida</taxon>
        <taxon>eudicotyledons</taxon>
        <taxon>Gunneridae</taxon>
        <taxon>Pentapetalae</taxon>
        <taxon>rosids</taxon>
        <taxon>fabids</taxon>
        <taxon>Fabales</taxon>
        <taxon>Fabaceae</taxon>
        <taxon>Papilionoideae</taxon>
        <taxon>50 kb inversion clade</taxon>
        <taxon>NPAAA clade</taxon>
        <taxon>Hologalegina</taxon>
        <taxon>IRL clade</taxon>
        <taxon>Trifolieae</taxon>
        <taxon>Trifolium</taxon>
    </lineage>
</organism>
<dbReference type="Proteomes" id="UP000265520">
    <property type="component" value="Unassembled WGS sequence"/>
</dbReference>
<protein>
    <submittedName>
        <fullName evidence="1">Insulinase (Peptidase family M16)</fullName>
    </submittedName>
</protein>
<dbReference type="AlphaFoldDB" id="A0A392MQJ0"/>
<dbReference type="PANTHER" id="PTHR43690:SF33">
    <property type="entry name" value="STROMAL PROCESSING PEPTIDASE, CHLOROPLASTIC"/>
    <property type="match status" value="1"/>
</dbReference>
<dbReference type="PANTHER" id="PTHR43690">
    <property type="entry name" value="NARDILYSIN"/>
    <property type="match status" value="1"/>
</dbReference>
<dbReference type="Gene3D" id="3.30.830.10">
    <property type="entry name" value="Metalloenzyme, LuxS/M16 peptidase-like"/>
    <property type="match status" value="1"/>
</dbReference>
<accession>A0A392MQJ0</accession>
<comment type="caution">
    <text evidence="1">The sequence shown here is derived from an EMBL/GenBank/DDBJ whole genome shotgun (WGS) entry which is preliminary data.</text>
</comment>
<dbReference type="EMBL" id="LXQA010016826">
    <property type="protein sequence ID" value="MCH89757.1"/>
    <property type="molecule type" value="Genomic_DNA"/>
</dbReference>
<keyword evidence="2" id="KW-1185">Reference proteome</keyword>
<gene>
    <name evidence="1" type="ORF">A2U01_0010658</name>
</gene>
<sequence length="129" mass="14114">SSNPPFTSVELDHSDSGREGCTVTTLTITAEPKNWQNAIRVAVHEVRRLKEFGVTQGELTRYLDALLKDSEHLAAMIDNVSSVDNLDFIMESDALSHKVMDQRQGHESLLGVAGTVTLDEMQVSIGGMT</sequence>
<feature type="non-terminal residue" evidence="1">
    <location>
        <position position="1"/>
    </location>
</feature>
<reference evidence="1 2" key="1">
    <citation type="journal article" date="2018" name="Front. Plant Sci.">
        <title>Red Clover (Trifolium pratense) and Zigzag Clover (T. medium) - A Picture of Genomic Similarities and Differences.</title>
        <authorList>
            <person name="Dluhosova J."/>
            <person name="Istvanek J."/>
            <person name="Nedelnik J."/>
            <person name="Repkova J."/>
        </authorList>
    </citation>
    <scope>NUCLEOTIDE SEQUENCE [LARGE SCALE GENOMIC DNA]</scope>
    <source>
        <strain evidence="2">cv. 10/8</strain>
        <tissue evidence="1">Leaf</tissue>
    </source>
</reference>
<dbReference type="InterPro" id="IPR050626">
    <property type="entry name" value="Peptidase_M16"/>
</dbReference>
<evidence type="ECO:0000313" key="1">
    <source>
        <dbReference type="EMBL" id="MCH89757.1"/>
    </source>
</evidence>
<proteinExistence type="predicted"/>
<name>A0A392MQJ0_9FABA</name>
<evidence type="ECO:0000313" key="2">
    <source>
        <dbReference type="Proteomes" id="UP000265520"/>
    </source>
</evidence>